<reference evidence="2 3" key="1">
    <citation type="journal article" date="2012" name="Genome Biol.">
        <title>Genome and low-iron response of an oceanic diatom adapted to chronic iron limitation.</title>
        <authorList>
            <person name="Lommer M."/>
            <person name="Specht M."/>
            <person name="Roy A.S."/>
            <person name="Kraemer L."/>
            <person name="Andreson R."/>
            <person name="Gutowska M.A."/>
            <person name="Wolf J."/>
            <person name="Bergner S.V."/>
            <person name="Schilhabel M.B."/>
            <person name="Klostermeier U.C."/>
            <person name="Beiko R.G."/>
            <person name="Rosenstiel P."/>
            <person name="Hippler M."/>
            <person name="Laroche J."/>
        </authorList>
    </citation>
    <scope>NUCLEOTIDE SEQUENCE [LARGE SCALE GENOMIC DNA]</scope>
    <source>
        <strain evidence="2 3">CCMP1005</strain>
    </source>
</reference>
<evidence type="ECO:0000313" key="2">
    <source>
        <dbReference type="EMBL" id="EJK43900.1"/>
    </source>
</evidence>
<comment type="caution">
    <text evidence="2">The sequence shown here is derived from an EMBL/GenBank/DDBJ whole genome shotgun (WGS) entry which is preliminary data.</text>
</comment>
<protein>
    <submittedName>
        <fullName evidence="2">Uncharacterized protein</fullName>
    </submittedName>
</protein>
<name>K0QYK6_THAOC</name>
<evidence type="ECO:0000313" key="3">
    <source>
        <dbReference type="Proteomes" id="UP000266841"/>
    </source>
</evidence>
<dbReference type="AlphaFoldDB" id="K0QYK6"/>
<accession>K0QYK6</accession>
<dbReference type="EMBL" id="AGNL01050470">
    <property type="protein sequence ID" value="EJK43900.1"/>
    <property type="molecule type" value="Genomic_DNA"/>
</dbReference>
<dbReference type="Proteomes" id="UP000266841">
    <property type="component" value="Unassembled WGS sequence"/>
</dbReference>
<evidence type="ECO:0000256" key="1">
    <source>
        <dbReference type="SAM" id="MobiDB-lite"/>
    </source>
</evidence>
<feature type="region of interest" description="Disordered" evidence="1">
    <location>
        <begin position="128"/>
        <end position="179"/>
    </location>
</feature>
<feature type="compositionally biased region" description="Basic and acidic residues" evidence="1">
    <location>
        <begin position="138"/>
        <end position="162"/>
    </location>
</feature>
<keyword evidence="3" id="KW-1185">Reference proteome</keyword>
<proteinExistence type="predicted"/>
<organism evidence="2 3">
    <name type="scientific">Thalassiosira oceanica</name>
    <name type="common">Marine diatom</name>
    <dbReference type="NCBI Taxonomy" id="159749"/>
    <lineage>
        <taxon>Eukaryota</taxon>
        <taxon>Sar</taxon>
        <taxon>Stramenopiles</taxon>
        <taxon>Ochrophyta</taxon>
        <taxon>Bacillariophyta</taxon>
        <taxon>Coscinodiscophyceae</taxon>
        <taxon>Thalassiosirophycidae</taxon>
        <taxon>Thalassiosirales</taxon>
        <taxon>Thalassiosiraceae</taxon>
        <taxon>Thalassiosira</taxon>
    </lineage>
</organism>
<gene>
    <name evidence="2" type="ORF">THAOC_37611</name>
</gene>
<feature type="compositionally biased region" description="Low complexity" evidence="1">
    <location>
        <begin position="128"/>
        <end position="137"/>
    </location>
</feature>
<sequence length="220" mass="23135">MQDTIPYYTALITACAPLTETPTSAPASALSAAAALAARGSGCLPPSSLAPWSQFQIGSHIPRGVQKRARLTPAITRGLKNVLDKARNSPTQRIERLAQLPEINQDIENHPVRSGSIIRVAVAFSISSSRSRQSRQSSTHEGRASEAGEGNRNRGRAAEGRKGGAVPPASSSWPGGEGSSLRRLQLAVGTETAGDCGGDCLLILIPRGGRLRNSTAPRRQ</sequence>